<reference evidence="7 8" key="1">
    <citation type="journal article" date="2023" name="Elife">
        <title>Identification of key yeast species and microbe-microbe interactions impacting larval growth of Drosophila in the wild.</title>
        <authorList>
            <person name="Mure A."/>
            <person name="Sugiura Y."/>
            <person name="Maeda R."/>
            <person name="Honda K."/>
            <person name="Sakurai N."/>
            <person name="Takahashi Y."/>
            <person name="Watada M."/>
            <person name="Katoh T."/>
            <person name="Gotoh A."/>
            <person name="Gotoh Y."/>
            <person name="Taniguchi I."/>
            <person name="Nakamura K."/>
            <person name="Hayashi T."/>
            <person name="Katayama T."/>
            <person name="Uemura T."/>
            <person name="Hattori Y."/>
        </authorList>
    </citation>
    <scope>NUCLEOTIDE SEQUENCE [LARGE SCALE GENOMIC DNA]</scope>
    <source>
        <strain evidence="7 8">SB-73</strain>
    </source>
</reference>
<evidence type="ECO:0000313" key="7">
    <source>
        <dbReference type="EMBL" id="GMM51034.1"/>
    </source>
</evidence>
<dbReference type="GO" id="GO:0010468">
    <property type="term" value="P:regulation of gene expression"/>
    <property type="evidence" value="ECO:0007669"/>
    <property type="project" value="UniProtKB-ARBA"/>
</dbReference>
<feature type="compositionally biased region" description="Polar residues" evidence="6">
    <location>
        <begin position="170"/>
        <end position="206"/>
    </location>
</feature>
<dbReference type="AlphaFoldDB" id="A0AAV5RKF4"/>
<keyword evidence="3" id="KW-0805">Transcription regulation</keyword>
<evidence type="ECO:0000256" key="2">
    <source>
        <dbReference type="ARBA" id="ARBA00022491"/>
    </source>
</evidence>
<dbReference type="GO" id="GO:0005654">
    <property type="term" value="C:nucleoplasm"/>
    <property type="evidence" value="ECO:0007669"/>
    <property type="project" value="UniProtKB-ARBA"/>
</dbReference>
<keyword evidence="2" id="KW-0678">Repressor</keyword>
<proteinExistence type="predicted"/>
<evidence type="ECO:0000256" key="3">
    <source>
        <dbReference type="ARBA" id="ARBA00023015"/>
    </source>
</evidence>
<keyword evidence="5" id="KW-0539">Nucleus</keyword>
<evidence type="ECO:0000256" key="1">
    <source>
        <dbReference type="ARBA" id="ARBA00004123"/>
    </source>
</evidence>
<comment type="caution">
    <text evidence="7">The sequence shown here is derived from an EMBL/GenBank/DDBJ whole genome shotgun (WGS) entry which is preliminary data.</text>
</comment>
<dbReference type="Proteomes" id="UP001362899">
    <property type="component" value="Unassembled WGS sequence"/>
</dbReference>
<organism evidence="7 8">
    <name type="scientific">Starmerella bacillaris</name>
    <name type="common">Yeast</name>
    <name type="synonym">Candida zemplinina</name>
    <dbReference type="NCBI Taxonomy" id="1247836"/>
    <lineage>
        <taxon>Eukaryota</taxon>
        <taxon>Fungi</taxon>
        <taxon>Dikarya</taxon>
        <taxon>Ascomycota</taxon>
        <taxon>Saccharomycotina</taxon>
        <taxon>Dipodascomycetes</taxon>
        <taxon>Dipodascales</taxon>
        <taxon>Trichomonascaceae</taxon>
        <taxon>Starmerella</taxon>
    </lineage>
</organism>
<keyword evidence="4" id="KW-0804">Transcription</keyword>
<protein>
    <submittedName>
        <fullName evidence="7">Sds3 protein</fullName>
    </submittedName>
</protein>
<dbReference type="InterPro" id="IPR013907">
    <property type="entry name" value="Sds3"/>
</dbReference>
<dbReference type="Pfam" id="PF08598">
    <property type="entry name" value="Sds3"/>
    <property type="match status" value="1"/>
</dbReference>
<evidence type="ECO:0000256" key="6">
    <source>
        <dbReference type="SAM" id="MobiDB-lite"/>
    </source>
</evidence>
<evidence type="ECO:0000256" key="4">
    <source>
        <dbReference type="ARBA" id="ARBA00023163"/>
    </source>
</evidence>
<dbReference type="EMBL" id="BTGC01000003">
    <property type="protein sequence ID" value="GMM51034.1"/>
    <property type="molecule type" value="Genomic_DNA"/>
</dbReference>
<accession>A0AAV5RKF4</accession>
<evidence type="ECO:0000256" key="5">
    <source>
        <dbReference type="ARBA" id="ARBA00023242"/>
    </source>
</evidence>
<dbReference type="SMART" id="SM01401">
    <property type="entry name" value="Sds3"/>
    <property type="match status" value="1"/>
</dbReference>
<name>A0AAV5RKF4_STABA</name>
<keyword evidence="8" id="KW-1185">Reference proteome</keyword>
<sequence length="257" mass="29126">MDPTVKREKRRKTIASKLKYLNTSFDKDRDAYFSDSLYNLQSRLFALHNDTDTVYKEKLADLEEQRDYRLTELYLWEHYQIEMANKQYKEDINSAIASYENMIKVVKDKLKSRLESQRKRLAEDRSILSISSDQNFFSSALNSTIPTSPGMAIAALSGAERRTLRRRDVNLNSDVSGLSGTETTSSKRGYNNVSDDSGLSGTNANTDRGEFELLKDLDNPRSRGAAKSYNGVKALRNEEGASDLAEIAESIRQLHGN</sequence>
<feature type="region of interest" description="Disordered" evidence="6">
    <location>
        <begin position="167"/>
        <end position="207"/>
    </location>
</feature>
<evidence type="ECO:0000313" key="8">
    <source>
        <dbReference type="Proteomes" id="UP001362899"/>
    </source>
</evidence>
<dbReference type="PANTHER" id="PTHR21964">
    <property type="entry name" value="BREAST CANCER METASTASIS-SUPPRESSOR 1"/>
    <property type="match status" value="1"/>
</dbReference>
<comment type="subcellular location">
    <subcellularLocation>
        <location evidence="1">Nucleus</location>
    </subcellularLocation>
</comment>
<gene>
    <name evidence="7" type="ORF">DASB73_019920</name>
</gene>